<evidence type="ECO:0000256" key="3">
    <source>
        <dbReference type="ARBA" id="ARBA00023134"/>
    </source>
</evidence>
<evidence type="ECO:0000259" key="6">
    <source>
        <dbReference type="PROSITE" id="PS51720"/>
    </source>
</evidence>
<reference evidence="7" key="1">
    <citation type="submission" date="2025-08" db="UniProtKB">
        <authorList>
            <consortium name="Ensembl"/>
        </authorList>
    </citation>
    <scope>IDENTIFICATION</scope>
</reference>
<name>A0A8C2BI42_CYPCA</name>
<evidence type="ECO:0000313" key="8">
    <source>
        <dbReference type="Proteomes" id="UP000694700"/>
    </source>
</evidence>
<evidence type="ECO:0000256" key="2">
    <source>
        <dbReference type="ARBA" id="ARBA00022741"/>
    </source>
</evidence>
<organism evidence="7 8">
    <name type="scientific">Cyprinus carpio</name>
    <name type="common">Common carp</name>
    <dbReference type="NCBI Taxonomy" id="7962"/>
    <lineage>
        <taxon>Eukaryota</taxon>
        <taxon>Metazoa</taxon>
        <taxon>Chordata</taxon>
        <taxon>Craniata</taxon>
        <taxon>Vertebrata</taxon>
        <taxon>Euteleostomi</taxon>
        <taxon>Actinopterygii</taxon>
        <taxon>Neopterygii</taxon>
        <taxon>Teleostei</taxon>
        <taxon>Ostariophysi</taxon>
        <taxon>Cypriniformes</taxon>
        <taxon>Cyprinidae</taxon>
        <taxon>Cyprininae</taxon>
        <taxon>Cyprinus</taxon>
    </lineage>
</organism>
<evidence type="ECO:0000256" key="4">
    <source>
        <dbReference type="SAM" id="Coils"/>
    </source>
</evidence>
<feature type="coiled-coil region" evidence="4">
    <location>
        <begin position="474"/>
        <end position="508"/>
    </location>
</feature>
<dbReference type="InterPro" id="IPR027417">
    <property type="entry name" value="P-loop_NTPase"/>
</dbReference>
<dbReference type="PANTHER" id="PTHR10903">
    <property type="entry name" value="GTPASE, IMAP FAMILY MEMBER-RELATED"/>
    <property type="match status" value="1"/>
</dbReference>
<dbReference type="Ensembl" id="ENSCCRT00015124891.1">
    <property type="protein sequence ID" value="ENSCCRP00015121059.1"/>
    <property type="gene ID" value="ENSCCRG00015047611.1"/>
</dbReference>
<dbReference type="PROSITE" id="PS51720">
    <property type="entry name" value="G_AIG1"/>
    <property type="match status" value="2"/>
</dbReference>
<dbReference type="FunFam" id="3.40.50.300:FF:000366">
    <property type="entry name" value="GTPase, IMAP family member 2"/>
    <property type="match status" value="1"/>
</dbReference>
<dbReference type="CDD" id="cd01852">
    <property type="entry name" value="AIG1"/>
    <property type="match status" value="1"/>
</dbReference>
<dbReference type="GO" id="GO:0005525">
    <property type="term" value="F:GTP binding"/>
    <property type="evidence" value="ECO:0007669"/>
    <property type="project" value="UniProtKB-KW"/>
</dbReference>
<accession>A0A8C2BI42</accession>
<comment type="similarity">
    <text evidence="1">Belongs to the TRAFAC class TrmE-Era-EngA-EngB-Septin-like GTPase superfamily. AIG1/Toc34/Toc159-like paraseptin GTPase family. IAN subfamily.</text>
</comment>
<evidence type="ECO:0000256" key="5">
    <source>
        <dbReference type="SAM" id="MobiDB-lite"/>
    </source>
</evidence>
<dbReference type="InterPro" id="IPR045058">
    <property type="entry name" value="GIMA/IAN/Toc"/>
</dbReference>
<feature type="domain" description="AIG1-type G" evidence="6">
    <location>
        <begin position="30"/>
        <end position="241"/>
    </location>
</feature>
<dbReference type="SUPFAM" id="SSF52540">
    <property type="entry name" value="P-loop containing nucleoside triphosphate hydrolases"/>
    <property type="match status" value="1"/>
</dbReference>
<evidence type="ECO:0000313" key="7">
    <source>
        <dbReference type="Ensembl" id="ENSCCRP00015121059.1"/>
    </source>
</evidence>
<protein>
    <recommendedName>
        <fullName evidence="6">AIG1-type G domain-containing protein</fullName>
    </recommendedName>
</protein>
<feature type="region of interest" description="Disordered" evidence="5">
    <location>
        <begin position="972"/>
        <end position="991"/>
    </location>
</feature>
<dbReference type="PANTHER" id="PTHR10903:SF170">
    <property type="entry name" value="GTPASE IMAP FAMILY MEMBER 7"/>
    <property type="match status" value="1"/>
</dbReference>
<dbReference type="Pfam" id="PF04548">
    <property type="entry name" value="AIG1"/>
    <property type="match status" value="3"/>
</dbReference>
<feature type="domain" description="AIG1-type G" evidence="6">
    <location>
        <begin position="513"/>
        <end position="714"/>
    </location>
</feature>
<dbReference type="Gene3D" id="3.40.50.300">
    <property type="entry name" value="P-loop containing nucleotide triphosphate hydrolases"/>
    <property type="match status" value="3"/>
</dbReference>
<feature type="region of interest" description="Disordered" evidence="5">
    <location>
        <begin position="748"/>
        <end position="964"/>
    </location>
</feature>
<feature type="region of interest" description="Disordered" evidence="5">
    <location>
        <begin position="1035"/>
        <end position="1054"/>
    </location>
</feature>
<feature type="region of interest" description="Disordered" evidence="5">
    <location>
        <begin position="221"/>
        <end position="258"/>
    </location>
</feature>
<keyword evidence="2" id="KW-0547">Nucleotide-binding</keyword>
<keyword evidence="4" id="KW-0175">Coiled coil</keyword>
<sequence>MDITLDYARRRERDSGLRRRRSHSNERPNMNELRILLLGKNALANCKVRNFILAIYESETSKADVEQLTERVGRILEDRHITVINAPHLLQPNLSLHQITKEVKECVHLCDPGPHAIILVLQHNDLSEDDIQRVQYVLNQFSEKAIKHTMVLTTDTETQSSQMSCVLKNNALHQLIKECGGGHFQFDQKEPGCYSDIIQRVDSMNEKYEEFVRCEVFDDAEEGTSVDKEQSTSDDSAREEEEDDIHEELQEPIEGHKKRNVGGGFLSYFFGKKEQSPEPIHPNVSRKAKLNLVLCGTNAKHKASVSKIFRGTIRKTSSGHQGESRLVCVKKTEMVHGRLITVVELPALIELSEEEVINQTLRCVSLCPSGVHLFLLVIPVGPLTDEDKTELEKIQKIFHSQEHFMVLFTTDFTVDQTVSHFVTSKKTQRIVDLYGSFYSVMGLNDHKNSKQISDLFKCIDSFKMKPYSLQMYIKAQEKSARHELEKKLSEMETEIKELQQKIEQKGDEVTPDSGFLRIVLIGKTGNGKSETGNTILRREEFHTEASSDSVTTVCMKGIGEVQGRSVAVVDTPGLFDTTLSNENMLDEIVKCVSLSAPGPHVFIIVLSVGRFTKEEKDTVDLIKMIFGPKAAQFSIVLFTRGDDLKNETIEQYVGKSKNADLKKLIRDCGNRFLVFNNRDKIDNAQVTCLLNMIEEVKKSNKGQYFTNDMFEEAEMSIKKRMEEILKEKEREIQEKYDKEMENMMEKLEKEKEKADEERVKMENQFREKQETLRKEFEEKEKAEQKIQEEKDKKRSDEEQQQKAEYHQKIEEMQREMENQRLLYEKQQKEKEEEDKKREEKYKQDKKKLKDEQKRAMAQLRKEQEEETKRRDLEEQKRKKEEEDERQKWERKIKEHEHDKQEIKEKIQQQQREWEKERKKQMKEREEEERKRKERHEEQLREKQEELEKMRKKSEREREEERQKIEKEIQQWRDTERRVREQKERELEEKKNEIKKHYEQLAQERKEEWEKIKREEDERKVEERKKWSKKIEDFKRKQEEEISKRKEKEEKERDKMKEEYEQKIKEIKKEHEYEARKQAEEFNEFRNAKNQHIQELSEKLKERQEEYEVLERLYNSIKEIKSEEITELQKEIEQLKKKRKCVIQ</sequence>
<evidence type="ECO:0000256" key="1">
    <source>
        <dbReference type="ARBA" id="ARBA00008535"/>
    </source>
</evidence>
<proteinExistence type="inferred from homology"/>
<dbReference type="InterPro" id="IPR006703">
    <property type="entry name" value="G_AIG1"/>
</dbReference>
<keyword evidence="3" id="KW-0342">GTP-binding</keyword>
<dbReference type="Proteomes" id="UP000694700">
    <property type="component" value="Unplaced"/>
</dbReference>
<feature type="compositionally biased region" description="Acidic residues" evidence="5">
    <location>
        <begin position="237"/>
        <end position="246"/>
    </location>
</feature>
<dbReference type="AlphaFoldDB" id="A0A8C2BI42"/>